<dbReference type="GO" id="GO:0006508">
    <property type="term" value="P:proteolysis"/>
    <property type="evidence" value="ECO:0007669"/>
    <property type="project" value="UniProtKB-KW"/>
</dbReference>
<dbReference type="SMART" id="SM00245">
    <property type="entry name" value="TSPc"/>
    <property type="match status" value="1"/>
</dbReference>
<feature type="signal peptide" evidence="7">
    <location>
        <begin position="1"/>
        <end position="28"/>
    </location>
</feature>
<keyword evidence="2 5" id="KW-0645">Protease</keyword>
<keyword evidence="7" id="KW-0732">Signal</keyword>
<dbReference type="GO" id="GO:0004252">
    <property type="term" value="F:serine-type endopeptidase activity"/>
    <property type="evidence" value="ECO:0007669"/>
    <property type="project" value="UniProtKB-EC"/>
</dbReference>
<dbReference type="Gene3D" id="3.90.226.10">
    <property type="entry name" value="2-enoyl-CoA Hydratase, Chain A, domain 1"/>
    <property type="match status" value="1"/>
</dbReference>
<dbReference type="Pfam" id="PF00595">
    <property type="entry name" value="PDZ"/>
    <property type="match status" value="1"/>
</dbReference>
<evidence type="ECO:0000256" key="5">
    <source>
        <dbReference type="RuleBase" id="RU004404"/>
    </source>
</evidence>
<dbReference type="HOGENOM" id="CLU_291322_0_0_7"/>
<evidence type="ECO:0000256" key="6">
    <source>
        <dbReference type="SAM" id="MobiDB-lite"/>
    </source>
</evidence>
<dbReference type="FunFam" id="2.30.42.10:FF:000063">
    <property type="entry name" value="Peptidase, S41 family"/>
    <property type="match status" value="1"/>
</dbReference>
<evidence type="ECO:0000256" key="4">
    <source>
        <dbReference type="ARBA" id="ARBA00022825"/>
    </source>
</evidence>
<dbReference type="CDD" id="cd07560">
    <property type="entry name" value="Peptidase_S41_CPP"/>
    <property type="match status" value="1"/>
</dbReference>
<feature type="region of interest" description="Disordered" evidence="6">
    <location>
        <begin position="1054"/>
        <end position="1073"/>
    </location>
</feature>
<evidence type="ECO:0000256" key="7">
    <source>
        <dbReference type="SAM" id="SignalP"/>
    </source>
</evidence>
<keyword evidence="3 5" id="KW-0378">Hydrolase</keyword>
<dbReference type="InterPro" id="IPR036034">
    <property type="entry name" value="PDZ_sf"/>
</dbReference>
<feature type="region of interest" description="Disordered" evidence="6">
    <location>
        <begin position="537"/>
        <end position="569"/>
    </location>
</feature>
<dbReference type="PANTHER" id="PTHR32060:SF30">
    <property type="entry name" value="CARBOXY-TERMINAL PROCESSING PROTEASE CTPA"/>
    <property type="match status" value="1"/>
</dbReference>
<dbReference type="NCBIfam" id="TIGR03900">
    <property type="entry name" value="prc_long_Delta"/>
    <property type="match status" value="1"/>
</dbReference>
<name>B8J8H6_ANAD2</name>
<dbReference type="Gene3D" id="2.30.42.10">
    <property type="match status" value="1"/>
</dbReference>
<protein>
    <submittedName>
        <fullName evidence="9">Carboxyl-terminal protease</fullName>
        <ecNumber evidence="9">3.4.21.102</ecNumber>
    </submittedName>
</protein>
<keyword evidence="4 5" id="KW-0720">Serine protease</keyword>
<gene>
    <name evidence="9" type="ordered locus">A2cp1_3939</name>
</gene>
<dbReference type="RefSeq" id="WP_015934991.1">
    <property type="nucleotide sequence ID" value="NC_011891.1"/>
</dbReference>
<dbReference type="SMART" id="SM00228">
    <property type="entry name" value="PDZ"/>
    <property type="match status" value="1"/>
</dbReference>
<evidence type="ECO:0000259" key="8">
    <source>
        <dbReference type="PROSITE" id="PS50106"/>
    </source>
</evidence>
<feature type="domain" description="PDZ" evidence="8">
    <location>
        <begin position="183"/>
        <end position="249"/>
    </location>
</feature>
<proteinExistence type="inferred from homology"/>
<evidence type="ECO:0000313" key="10">
    <source>
        <dbReference type="Proteomes" id="UP000007089"/>
    </source>
</evidence>
<dbReference type="InterPro" id="IPR023831">
    <property type="entry name" value="MXAN_5808-like"/>
</dbReference>
<keyword evidence="10" id="KW-1185">Reference proteome</keyword>
<dbReference type="InterPro" id="IPR029045">
    <property type="entry name" value="ClpP/crotonase-like_dom_sf"/>
</dbReference>
<dbReference type="Pfam" id="PF03572">
    <property type="entry name" value="Peptidase_S41"/>
    <property type="match status" value="1"/>
</dbReference>
<dbReference type="GO" id="GO:0007165">
    <property type="term" value="P:signal transduction"/>
    <property type="evidence" value="ECO:0007669"/>
    <property type="project" value="TreeGrafter"/>
</dbReference>
<dbReference type="InterPro" id="IPR005151">
    <property type="entry name" value="Tail-specific_protease"/>
</dbReference>
<evidence type="ECO:0000256" key="1">
    <source>
        <dbReference type="ARBA" id="ARBA00009179"/>
    </source>
</evidence>
<reference evidence="9" key="1">
    <citation type="submission" date="2009-01" db="EMBL/GenBank/DDBJ databases">
        <title>Complete sequence of Anaeromyxobacter dehalogenans 2CP-1.</title>
        <authorList>
            <consortium name="US DOE Joint Genome Institute"/>
            <person name="Lucas S."/>
            <person name="Copeland A."/>
            <person name="Lapidus A."/>
            <person name="Glavina del Rio T."/>
            <person name="Dalin E."/>
            <person name="Tice H."/>
            <person name="Bruce D."/>
            <person name="Goodwin L."/>
            <person name="Pitluck S."/>
            <person name="Saunders E."/>
            <person name="Brettin T."/>
            <person name="Detter J.C."/>
            <person name="Han C."/>
            <person name="Larimer F."/>
            <person name="Land M."/>
            <person name="Hauser L."/>
            <person name="Kyrpides N."/>
            <person name="Ovchinnikova G."/>
            <person name="Beliaev A.S."/>
            <person name="Richardson P."/>
        </authorList>
    </citation>
    <scope>NUCLEOTIDE SEQUENCE</scope>
    <source>
        <strain evidence="9">2CP-1</strain>
    </source>
</reference>
<comment type="similarity">
    <text evidence="1 5">Belongs to the peptidase S41A family.</text>
</comment>
<evidence type="ECO:0000256" key="3">
    <source>
        <dbReference type="ARBA" id="ARBA00022801"/>
    </source>
</evidence>
<dbReference type="SUPFAM" id="SSF52096">
    <property type="entry name" value="ClpP/crotonase"/>
    <property type="match status" value="1"/>
</dbReference>
<dbReference type="InterPro" id="IPR004447">
    <property type="entry name" value="Peptidase_S41A"/>
</dbReference>
<feature type="region of interest" description="Disordered" evidence="6">
    <location>
        <begin position="483"/>
        <end position="521"/>
    </location>
</feature>
<dbReference type="InterPro" id="IPR001478">
    <property type="entry name" value="PDZ"/>
</dbReference>
<dbReference type="SUPFAM" id="SSF50156">
    <property type="entry name" value="PDZ domain-like"/>
    <property type="match status" value="1"/>
</dbReference>
<dbReference type="Gene3D" id="3.30.750.44">
    <property type="match status" value="1"/>
</dbReference>
<dbReference type="Proteomes" id="UP000007089">
    <property type="component" value="Chromosome"/>
</dbReference>
<dbReference type="PROSITE" id="PS50106">
    <property type="entry name" value="PDZ"/>
    <property type="match status" value="1"/>
</dbReference>
<dbReference type="KEGG" id="acp:A2cp1_3939"/>
<dbReference type="EC" id="3.4.21.102" evidence="9"/>
<evidence type="ECO:0000256" key="2">
    <source>
        <dbReference type="ARBA" id="ARBA00022670"/>
    </source>
</evidence>
<dbReference type="PANTHER" id="PTHR32060">
    <property type="entry name" value="TAIL-SPECIFIC PROTEASE"/>
    <property type="match status" value="1"/>
</dbReference>
<dbReference type="EMBL" id="CP001359">
    <property type="protein sequence ID" value="ACL67262.1"/>
    <property type="molecule type" value="Genomic_DNA"/>
</dbReference>
<dbReference type="NCBIfam" id="TIGR00225">
    <property type="entry name" value="prc"/>
    <property type="match status" value="1"/>
</dbReference>
<feature type="region of interest" description="Disordered" evidence="6">
    <location>
        <begin position="627"/>
        <end position="651"/>
    </location>
</feature>
<feature type="chain" id="PRO_5002874992" evidence="7">
    <location>
        <begin position="29"/>
        <end position="1073"/>
    </location>
</feature>
<dbReference type="GO" id="GO:0030288">
    <property type="term" value="C:outer membrane-bounded periplasmic space"/>
    <property type="evidence" value="ECO:0007669"/>
    <property type="project" value="TreeGrafter"/>
</dbReference>
<evidence type="ECO:0000313" key="9">
    <source>
        <dbReference type="EMBL" id="ACL67262.1"/>
    </source>
</evidence>
<dbReference type="CDD" id="cd06782">
    <property type="entry name" value="cpPDZ_CPP-like"/>
    <property type="match status" value="1"/>
</dbReference>
<sequence>MIRPFRLFATLAASLALALGVTARFVRAEPEAPPPAVAFKGAAPVPARAGGNGDYQLERLPILSRVILQVKDNYVDPGRVDPKGMVVAALEAVEKTVAEVMVQGDEKSPRLTLTVGSASRELDISGVKSIWEIRTVLGEAMGFIQQHLVAHKDLREIEYAAVNGLLQTLDPHTVLFDPKSFKEMKLQTRGEFGGLGFVVAMRDSNLTVVRVLRNTPAQRAGVKPKDVIARIEEQSTVNMDLQDAVDRLRGRPQSKVAITIQRPTQEPRRMVLTREVISIETVPQAQLLDGNVGYVKLTQFSTNSTRDLVQALQQQRAQAGGKLQGLVLDLRGNPGGLLDQAISVSDLFLSEGVIVKTVGEGDKQQIHEVKEASAEPSDLTGLPIVVIVNNSTASASEIVAGALKNNGRALVIGRQSFGKGSVQVLYDFSDPSRPADEAALKLTIAQYLTPGDVSIQEVGITPDVLLLPGRALKEQVNYFAPPRSMGEADLDRHLTNPADRTVPEAARAEARKKRQDKPPLELRYLLDEKEDLVAKQLKKDAAAEASPHGDVTELTPEQQEDEDADADPDRFVEDYQIRFAKDLLRRAPYPDRARQLEAAKALVSERHQQEETRLQKRLAELGVDWADGQASRGNPRAVVTVSPPPGKELRAGETMPWTVTVENRGDAPFRRLRAWTTADKNGLLDRREFVFGAVRPGEKRTWTAPVKLPKGMDTRRDEVTLHFEDEGGKAPPDVTTAVAVTEVQKPVFAFSAQVDDAKGGNGDGLPQRGETFNLRVDVRNAGPGVSGDKTYVLLKNLGDEKLFIKKGREVIGALKPGEVKTATMEVELRRGSKSDTSPVRVTIVDEKMDEYVSEKLDLPVATDEPARTAAHGAVRVEVADAQLRTGASATAPVIAAARKGAVLPVDARFGEFYRVEWQKGRYAFAAEGEVKPLKAAGTARSGAVVEVWQREPPRIAFSPDPLKGAPVVDGNTFKLQGTASVPPSADPTARLRDVFVFVNEQKVFFKVQPDTATSSKMDFTADLPLKPGNNVVTVFAREDDEFQSRRSVVVFRRTPPEVAAEAGRGQAQRSSGQ</sequence>
<accession>B8J8H6</accession>
<dbReference type="AlphaFoldDB" id="B8J8H6"/>
<organism evidence="9 10">
    <name type="scientific">Anaeromyxobacter dehalogenans (strain ATCC BAA-258 / DSM 21875 / 2CP-1)</name>
    <dbReference type="NCBI Taxonomy" id="455488"/>
    <lineage>
        <taxon>Bacteria</taxon>
        <taxon>Pseudomonadati</taxon>
        <taxon>Myxococcota</taxon>
        <taxon>Myxococcia</taxon>
        <taxon>Myxococcales</taxon>
        <taxon>Cystobacterineae</taxon>
        <taxon>Anaeromyxobacteraceae</taxon>
        <taxon>Anaeromyxobacter</taxon>
    </lineage>
</organism>